<proteinExistence type="predicted"/>
<sequence length="113" mass="12174">MGNSHELQKAQYAYDAAVRDRVPLYDYKGIKLGYSGGYNDYIGDPPPTGNSTFANTFNLILPIIDQITLNSSLQLSIHLGQGDTVTGGSIGISINPFPVFPVEPALQLNFGLV</sequence>
<comment type="caution">
    <text evidence="1">The sequence shown here is derived from an EMBL/GenBank/DDBJ whole genome shotgun (WGS) entry which is preliminary data.</text>
</comment>
<protein>
    <submittedName>
        <fullName evidence="1">Uncharacterized protein</fullName>
    </submittedName>
</protein>
<accession>X1GKW3</accession>
<name>X1GKW3_9ZZZZ</name>
<evidence type="ECO:0000313" key="1">
    <source>
        <dbReference type="EMBL" id="GAH58536.1"/>
    </source>
</evidence>
<gene>
    <name evidence="1" type="ORF">S03H2_40676</name>
</gene>
<reference evidence="1" key="1">
    <citation type="journal article" date="2014" name="Front. Microbiol.">
        <title>High frequency of phylogenetically diverse reductive dehalogenase-homologous genes in deep subseafloor sedimentary metagenomes.</title>
        <authorList>
            <person name="Kawai M."/>
            <person name="Futagami T."/>
            <person name="Toyoda A."/>
            <person name="Takaki Y."/>
            <person name="Nishi S."/>
            <person name="Hori S."/>
            <person name="Arai W."/>
            <person name="Tsubouchi T."/>
            <person name="Morono Y."/>
            <person name="Uchiyama I."/>
            <person name="Ito T."/>
            <person name="Fujiyama A."/>
            <person name="Inagaki F."/>
            <person name="Takami H."/>
        </authorList>
    </citation>
    <scope>NUCLEOTIDE SEQUENCE</scope>
    <source>
        <strain evidence="1">Expedition CK06-06</strain>
    </source>
</reference>
<dbReference type="AlphaFoldDB" id="X1GKW3"/>
<dbReference type="EMBL" id="BARU01025234">
    <property type="protein sequence ID" value="GAH58536.1"/>
    <property type="molecule type" value="Genomic_DNA"/>
</dbReference>
<organism evidence="1">
    <name type="scientific">marine sediment metagenome</name>
    <dbReference type="NCBI Taxonomy" id="412755"/>
    <lineage>
        <taxon>unclassified sequences</taxon>
        <taxon>metagenomes</taxon>
        <taxon>ecological metagenomes</taxon>
    </lineage>
</organism>